<protein>
    <submittedName>
        <fullName evidence="7">HIG1 hypoxia inducible domain family member 2A</fullName>
    </submittedName>
</protein>
<keyword evidence="8" id="KW-1185">Reference proteome</keyword>
<dbReference type="Gene3D" id="6.10.140.1320">
    <property type="match status" value="1"/>
</dbReference>
<dbReference type="GeneTree" id="ENSGT00910000144291"/>
<gene>
    <name evidence="7" type="primary">HIGD2A</name>
</gene>
<dbReference type="PANTHER" id="PTHR12297:SF18">
    <property type="entry name" value="HIG1 DOMAIN FAMILY MEMBER 2A"/>
    <property type="match status" value="1"/>
</dbReference>
<evidence type="ECO:0000256" key="2">
    <source>
        <dbReference type="ARBA" id="ARBA00022692"/>
    </source>
</evidence>
<evidence type="ECO:0000256" key="4">
    <source>
        <dbReference type="ARBA" id="ARBA00023136"/>
    </source>
</evidence>
<dbReference type="Proteomes" id="UP000008672">
    <property type="component" value="Unassembled WGS sequence"/>
</dbReference>
<feature type="transmembrane region" description="Helical" evidence="5">
    <location>
        <begin position="91"/>
        <end position="114"/>
    </location>
</feature>
<dbReference type="OMA" id="FHRGHSQ"/>
<evidence type="ECO:0000259" key="6">
    <source>
        <dbReference type="PROSITE" id="PS51503"/>
    </source>
</evidence>
<dbReference type="InterPro" id="IPR050355">
    <property type="entry name" value="RCF1"/>
</dbReference>
<dbReference type="Ensembl" id="ENSLACT00000017086.1">
    <property type="protein sequence ID" value="ENSLACP00000016966.1"/>
    <property type="gene ID" value="ENSLACG00000014941.1"/>
</dbReference>
<name>H3B4Z5_LATCH</name>
<dbReference type="InParanoid" id="H3B4Z5"/>
<dbReference type="eggNOG" id="KOG4431">
    <property type="taxonomic scope" value="Eukaryota"/>
</dbReference>
<reference evidence="8" key="1">
    <citation type="submission" date="2011-08" db="EMBL/GenBank/DDBJ databases">
        <title>The draft genome of Latimeria chalumnae.</title>
        <authorList>
            <person name="Di Palma F."/>
            <person name="Alfoldi J."/>
            <person name="Johnson J."/>
            <person name="Berlin A."/>
            <person name="Gnerre S."/>
            <person name="Jaffe D."/>
            <person name="MacCallum I."/>
            <person name="Young S."/>
            <person name="Walker B.J."/>
            <person name="Lander E."/>
            <person name="Lindblad-Toh K."/>
        </authorList>
    </citation>
    <scope>NUCLEOTIDE SEQUENCE [LARGE SCALE GENOMIC DNA]</scope>
    <source>
        <strain evidence="8">Wild caught</strain>
    </source>
</reference>
<reference evidence="7" key="2">
    <citation type="submission" date="2025-08" db="UniProtKB">
        <authorList>
            <consortium name="Ensembl"/>
        </authorList>
    </citation>
    <scope>IDENTIFICATION</scope>
</reference>
<dbReference type="EMBL" id="AFYH01046857">
    <property type="status" value="NOT_ANNOTATED_CDS"/>
    <property type="molecule type" value="Genomic_DNA"/>
</dbReference>
<sequence>VIMTATPVEQSQAPEFRSMPVSGAFDASRPPIIAGFTPTARLKEEDFKDKFMRKVNENPLVPLGCLCTAGVLTYGLIAFKQGKTRQSQLLMRARILAQGFTVGAILIGVVATAMKPRH</sequence>
<evidence type="ECO:0000313" key="7">
    <source>
        <dbReference type="Ensembl" id="ENSLACP00000016966.1"/>
    </source>
</evidence>
<dbReference type="Bgee" id="ENSLACG00000014941">
    <property type="expression patterns" value="Expressed in muscle tissue and 6 other cell types or tissues"/>
</dbReference>
<evidence type="ECO:0000313" key="8">
    <source>
        <dbReference type="Proteomes" id="UP000008672"/>
    </source>
</evidence>
<dbReference type="InterPro" id="IPR007667">
    <property type="entry name" value="Hypoxia_induced_domain"/>
</dbReference>
<dbReference type="GO" id="GO:0031966">
    <property type="term" value="C:mitochondrial membrane"/>
    <property type="evidence" value="ECO:0007669"/>
    <property type="project" value="UniProtKB-SubCell"/>
</dbReference>
<dbReference type="PROSITE" id="PS51503">
    <property type="entry name" value="HIG1"/>
    <property type="match status" value="1"/>
</dbReference>
<dbReference type="AlphaFoldDB" id="H3B4Z5"/>
<dbReference type="PANTHER" id="PTHR12297">
    <property type="entry name" value="HYPOXIA-INDUCBILE GENE 1 HIG1 -RELATED"/>
    <property type="match status" value="1"/>
</dbReference>
<keyword evidence="2 5" id="KW-0812">Transmembrane</keyword>
<evidence type="ECO:0000256" key="3">
    <source>
        <dbReference type="ARBA" id="ARBA00022989"/>
    </source>
</evidence>
<dbReference type="STRING" id="7897.ENSLACP00000016966"/>
<reference evidence="7" key="3">
    <citation type="submission" date="2025-09" db="UniProtKB">
        <authorList>
            <consortium name="Ensembl"/>
        </authorList>
    </citation>
    <scope>IDENTIFICATION</scope>
</reference>
<evidence type="ECO:0000256" key="5">
    <source>
        <dbReference type="SAM" id="Phobius"/>
    </source>
</evidence>
<dbReference type="Pfam" id="PF04588">
    <property type="entry name" value="HIG_1_N"/>
    <property type="match status" value="1"/>
</dbReference>
<dbReference type="HOGENOM" id="CLU_087356_4_0_1"/>
<comment type="subcellular location">
    <subcellularLocation>
        <location evidence="1">Mitochondrion membrane</location>
    </subcellularLocation>
</comment>
<proteinExistence type="predicted"/>
<keyword evidence="3 5" id="KW-1133">Transmembrane helix</keyword>
<dbReference type="FunCoup" id="H3B4Z5">
    <property type="interactions" value="687"/>
</dbReference>
<dbReference type="EMBL" id="AFYH01046856">
    <property type="status" value="NOT_ANNOTATED_CDS"/>
    <property type="molecule type" value="Genomic_DNA"/>
</dbReference>
<accession>H3B4Z5</accession>
<keyword evidence="4 5" id="KW-0472">Membrane</keyword>
<organism evidence="7 8">
    <name type="scientific">Latimeria chalumnae</name>
    <name type="common">Coelacanth</name>
    <dbReference type="NCBI Taxonomy" id="7897"/>
    <lineage>
        <taxon>Eukaryota</taxon>
        <taxon>Metazoa</taxon>
        <taxon>Chordata</taxon>
        <taxon>Craniata</taxon>
        <taxon>Vertebrata</taxon>
        <taxon>Euteleostomi</taxon>
        <taxon>Coelacanthiformes</taxon>
        <taxon>Coelacanthidae</taxon>
        <taxon>Latimeria</taxon>
    </lineage>
</organism>
<feature type="domain" description="HIG1" evidence="6">
    <location>
        <begin position="32"/>
        <end position="118"/>
    </location>
</feature>
<feature type="transmembrane region" description="Helical" evidence="5">
    <location>
        <begin position="60"/>
        <end position="79"/>
    </location>
</feature>
<evidence type="ECO:0000256" key="1">
    <source>
        <dbReference type="ARBA" id="ARBA00004325"/>
    </source>
</evidence>
<dbReference type="GO" id="GO:0097250">
    <property type="term" value="P:mitochondrial respirasome assembly"/>
    <property type="evidence" value="ECO:0007669"/>
    <property type="project" value="TreeGrafter"/>
</dbReference>